<evidence type="ECO:0000256" key="1">
    <source>
        <dbReference type="ARBA" id="ARBA00008361"/>
    </source>
</evidence>
<evidence type="ECO:0000313" key="5">
    <source>
        <dbReference type="EMBL" id="TQJ01642.1"/>
    </source>
</evidence>
<keyword evidence="6" id="KW-1185">Reference proteome</keyword>
<sequence>MVDATRALSFGEIAESYSRYRPGVPAAAMDWLLPDDVDTVVDLAAGTGALTRDLVGRVGCVVAVEPDPRMRKLFARNCPGVQMLPGTAESIPLPNGSADGLLIAMAWHWIDPERAIPEIARVLRTNGTFGVIWNYRDLSVPWVADLDYFTRGVRAGESGRGGARQAARNDVMDPPTGSSFGPLHERHMTWLMTVTAEELVGHLGTDASAIALSAKARRAVDEQVTGYVRDELGLTGNQTIELPMACRCLRATRSPNAAPVYASSDAR</sequence>
<comment type="caution">
    <text evidence="5">The sequence shown here is derived from an EMBL/GenBank/DDBJ whole genome shotgun (WGS) entry which is preliminary data.</text>
</comment>
<dbReference type="AlphaFoldDB" id="A0A542DEZ3"/>
<dbReference type="GO" id="GO:0032259">
    <property type="term" value="P:methylation"/>
    <property type="evidence" value="ECO:0007669"/>
    <property type="project" value="UniProtKB-KW"/>
</dbReference>
<dbReference type="InterPro" id="IPR013216">
    <property type="entry name" value="Methyltransf_11"/>
</dbReference>
<dbReference type="RefSeq" id="WP_141996475.1">
    <property type="nucleotide sequence ID" value="NZ_VFML01000001.1"/>
</dbReference>
<name>A0A542DEZ3_AMYCI</name>
<dbReference type="Gene3D" id="3.40.50.150">
    <property type="entry name" value="Vaccinia Virus protein VP39"/>
    <property type="match status" value="1"/>
</dbReference>
<dbReference type="Pfam" id="PF08241">
    <property type="entry name" value="Methyltransf_11"/>
    <property type="match status" value="1"/>
</dbReference>
<evidence type="ECO:0000259" key="4">
    <source>
        <dbReference type="Pfam" id="PF08241"/>
    </source>
</evidence>
<reference evidence="5 6" key="1">
    <citation type="submission" date="2019-06" db="EMBL/GenBank/DDBJ databases">
        <title>Sequencing the genomes of 1000 actinobacteria strains.</title>
        <authorList>
            <person name="Klenk H.-P."/>
        </authorList>
    </citation>
    <scope>NUCLEOTIDE SEQUENCE [LARGE SCALE GENOMIC DNA]</scope>
    <source>
        <strain evidence="5 6">DSM 45679</strain>
    </source>
</reference>
<dbReference type="PANTHER" id="PTHR44942:SF4">
    <property type="entry name" value="METHYLTRANSFERASE TYPE 11 DOMAIN-CONTAINING PROTEIN"/>
    <property type="match status" value="1"/>
</dbReference>
<evidence type="ECO:0000313" key="6">
    <source>
        <dbReference type="Proteomes" id="UP000320876"/>
    </source>
</evidence>
<dbReference type="EMBL" id="VFML01000001">
    <property type="protein sequence ID" value="TQJ01642.1"/>
    <property type="molecule type" value="Genomic_DNA"/>
</dbReference>
<keyword evidence="3 5" id="KW-0808">Transferase</keyword>
<dbReference type="OrthoDB" id="9797252at2"/>
<organism evidence="5 6">
    <name type="scientific">Amycolatopsis cihanbeyliensis</name>
    <dbReference type="NCBI Taxonomy" id="1128664"/>
    <lineage>
        <taxon>Bacteria</taxon>
        <taxon>Bacillati</taxon>
        <taxon>Actinomycetota</taxon>
        <taxon>Actinomycetes</taxon>
        <taxon>Pseudonocardiales</taxon>
        <taxon>Pseudonocardiaceae</taxon>
        <taxon>Amycolatopsis</taxon>
    </lineage>
</organism>
<dbReference type="SUPFAM" id="SSF53335">
    <property type="entry name" value="S-adenosyl-L-methionine-dependent methyltransferases"/>
    <property type="match status" value="1"/>
</dbReference>
<gene>
    <name evidence="5" type="ORF">FB471_1339</name>
</gene>
<dbReference type="Proteomes" id="UP000320876">
    <property type="component" value="Unassembled WGS sequence"/>
</dbReference>
<dbReference type="PANTHER" id="PTHR44942">
    <property type="entry name" value="METHYLTRANSF_11 DOMAIN-CONTAINING PROTEIN"/>
    <property type="match status" value="1"/>
</dbReference>
<feature type="domain" description="Methyltransferase type 11" evidence="4">
    <location>
        <begin position="41"/>
        <end position="129"/>
    </location>
</feature>
<protein>
    <submittedName>
        <fullName evidence="5">Methyltransferase family protein</fullName>
    </submittedName>
</protein>
<dbReference type="InterPro" id="IPR051052">
    <property type="entry name" value="Diverse_substrate_MTase"/>
</dbReference>
<keyword evidence="2 5" id="KW-0489">Methyltransferase</keyword>
<accession>A0A542DEZ3</accession>
<dbReference type="InterPro" id="IPR029063">
    <property type="entry name" value="SAM-dependent_MTases_sf"/>
</dbReference>
<dbReference type="CDD" id="cd02440">
    <property type="entry name" value="AdoMet_MTases"/>
    <property type="match status" value="1"/>
</dbReference>
<dbReference type="GO" id="GO:0008757">
    <property type="term" value="F:S-adenosylmethionine-dependent methyltransferase activity"/>
    <property type="evidence" value="ECO:0007669"/>
    <property type="project" value="InterPro"/>
</dbReference>
<proteinExistence type="inferred from homology"/>
<evidence type="ECO:0000256" key="3">
    <source>
        <dbReference type="ARBA" id="ARBA00022679"/>
    </source>
</evidence>
<comment type="similarity">
    <text evidence="1">Belongs to the methyltransferase superfamily.</text>
</comment>
<evidence type="ECO:0000256" key="2">
    <source>
        <dbReference type="ARBA" id="ARBA00022603"/>
    </source>
</evidence>